<proteinExistence type="predicted"/>
<name>A0A200QLS4_MACCD</name>
<evidence type="ECO:0000256" key="1">
    <source>
        <dbReference type="ARBA" id="ARBA00023012"/>
    </source>
</evidence>
<reference evidence="3 4" key="1">
    <citation type="journal article" date="2017" name="Mol. Plant">
        <title>The Genome of Medicinal Plant Macleaya cordata Provides New Insights into Benzylisoquinoline Alkaloids Metabolism.</title>
        <authorList>
            <person name="Liu X."/>
            <person name="Liu Y."/>
            <person name="Huang P."/>
            <person name="Ma Y."/>
            <person name="Qing Z."/>
            <person name="Tang Q."/>
            <person name="Cao H."/>
            <person name="Cheng P."/>
            <person name="Zheng Y."/>
            <person name="Yuan Z."/>
            <person name="Zhou Y."/>
            <person name="Liu J."/>
            <person name="Tang Z."/>
            <person name="Zhuo Y."/>
            <person name="Zhang Y."/>
            <person name="Yu L."/>
            <person name="Huang J."/>
            <person name="Yang P."/>
            <person name="Peng Q."/>
            <person name="Zhang J."/>
            <person name="Jiang W."/>
            <person name="Zhang Z."/>
            <person name="Lin K."/>
            <person name="Ro D.K."/>
            <person name="Chen X."/>
            <person name="Xiong X."/>
            <person name="Shang Y."/>
            <person name="Huang S."/>
            <person name="Zeng J."/>
        </authorList>
    </citation>
    <scope>NUCLEOTIDE SEQUENCE [LARGE SCALE GENOMIC DNA]</scope>
    <source>
        <strain evidence="4">cv. BLH2017</strain>
        <tissue evidence="3">Root</tissue>
    </source>
</reference>
<dbReference type="GO" id="GO:0009927">
    <property type="term" value="F:histidine phosphotransfer kinase activity"/>
    <property type="evidence" value="ECO:0007669"/>
    <property type="project" value="UniProtKB-UniRule"/>
</dbReference>
<dbReference type="PANTHER" id="PTHR28242:SF52">
    <property type="entry name" value="PHOSPHORELAY INTERMEDIATE PROTEIN YPD1"/>
    <property type="match status" value="1"/>
</dbReference>
<dbReference type="GO" id="GO:0009736">
    <property type="term" value="P:cytokinin-activated signaling pathway"/>
    <property type="evidence" value="ECO:0007669"/>
    <property type="project" value="UniProtKB-KW"/>
</dbReference>
<evidence type="ECO:0000313" key="4">
    <source>
        <dbReference type="Proteomes" id="UP000195402"/>
    </source>
</evidence>
<comment type="subcellular location">
    <subcellularLocation>
        <location evidence="2">Cytoplasm</location>
        <location evidence="2">Cytosol</location>
    </subcellularLocation>
    <subcellularLocation>
        <location evidence="2">Nucleus</location>
    </subcellularLocation>
</comment>
<comment type="caution">
    <text evidence="3">The sequence shown here is derived from an EMBL/GenBank/DDBJ whole genome shotgun (WGS) entry which is preliminary data.</text>
</comment>
<dbReference type="InParanoid" id="A0A200QLS4"/>
<accession>A0A200QLS4</accession>
<keyword evidence="4" id="KW-1185">Reference proteome</keyword>
<organism evidence="3 4">
    <name type="scientific">Macleaya cordata</name>
    <name type="common">Five-seeded plume-poppy</name>
    <name type="synonym">Bocconia cordata</name>
    <dbReference type="NCBI Taxonomy" id="56857"/>
    <lineage>
        <taxon>Eukaryota</taxon>
        <taxon>Viridiplantae</taxon>
        <taxon>Streptophyta</taxon>
        <taxon>Embryophyta</taxon>
        <taxon>Tracheophyta</taxon>
        <taxon>Spermatophyta</taxon>
        <taxon>Magnoliopsida</taxon>
        <taxon>Ranunculales</taxon>
        <taxon>Papaveraceae</taxon>
        <taxon>Papaveroideae</taxon>
        <taxon>Macleaya</taxon>
    </lineage>
</organism>
<dbReference type="GO" id="GO:0000160">
    <property type="term" value="P:phosphorelay signal transduction system"/>
    <property type="evidence" value="ECO:0007669"/>
    <property type="project" value="UniProtKB-UniRule"/>
</dbReference>
<comment type="domain">
    <text evidence="2">Histidine-containing phosphotransfer domain (HPt) contains an active histidine that mediates the phosphotransfer.</text>
</comment>
<sequence length="161" mass="18501">MSEQDRLGLLKQTYHRELMSLSAQNILDEEFVTLRFVYGAEDPLTSDIYTIFVAETPQEIDQLKTLLNAQSINQEFLADKIGNMRASGEALGARRFKVACLDFWEYLKAMNIQECFRCLQKMNDEFLVFKASIETLFHLEDQIEGLGGNLAEIVGKDHKRD</sequence>
<comment type="function">
    <text evidence="2">Functions as a two-component phosphorelay mediators between cytokinin sensor histidine kinases and response regulators (B-type ARRs). Plays an important role in propagating cytokinin signal transduction.</text>
</comment>
<keyword evidence="1 2" id="KW-0902">Two-component regulatory system</keyword>
<dbReference type="STRING" id="56857.A0A200QLS4"/>
<protein>
    <recommendedName>
        <fullName evidence="2">Histidine-containing phosphotransfer protein</fullName>
    </recommendedName>
</protein>
<dbReference type="InterPro" id="IPR036641">
    <property type="entry name" value="HPT_dom_sf"/>
</dbReference>
<evidence type="ECO:0000256" key="2">
    <source>
        <dbReference type="RuleBase" id="RU369004"/>
    </source>
</evidence>
<keyword evidence="2" id="KW-0932">Cytokinin signaling pathway</keyword>
<evidence type="ECO:0000313" key="3">
    <source>
        <dbReference type="EMBL" id="OVA11394.1"/>
    </source>
</evidence>
<dbReference type="SUPFAM" id="SSF47226">
    <property type="entry name" value="Histidine-containing phosphotransfer domain, HPT domain"/>
    <property type="match status" value="1"/>
</dbReference>
<dbReference type="GO" id="GO:0005634">
    <property type="term" value="C:nucleus"/>
    <property type="evidence" value="ECO:0007669"/>
    <property type="project" value="UniProtKB-SubCell"/>
</dbReference>
<dbReference type="EMBL" id="MVGT01001696">
    <property type="protein sequence ID" value="OVA11394.1"/>
    <property type="molecule type" value="Genomic_DNA"/>
</dbReference>
<gene>
    <name evidence="3" type="ORF">BVC80_9003g8</name>
</gene>
<dbReference type="PANTHER" id="PTHR28242">
    <property type="entry name" value="PHOSPHORELAY INTERMEDIATE PROTEIN YPD1"/>
    <property type="match status" value="1"/>
</dbReference>
<dbReference type="AlphaFoldDB" id="A0A200QLS4"/>
<dbReference type="Proteomes" id="UP000195402">
    <property type="component" value="Unassembled WGS sequence"/>
</dbReference>
<dbReference type="Gene3D" id="1.20.120.160">
    <property type="entry name" value="HPT domain"/>
    <property type="match status" value="1"/>
</dbReference>
<dbReference type="GO" id="GO:0005829">
    <property type="term" value="C:cytosol"/>
    <property type="evidence" value="ECO:0007669"/>
    <property type="project" value="UniProtKB-SubCell"/>
</dbReference>
<dbReference type="InterPro" id="IPR045871">
    <property type="entry name" value="AHP1-5/YPD1"/>
</dbReference>
<dbReference type="GO" id="GO:0043424">
    <property type="term" value="F:protein histidine kinase binding"/>
    <property type="evidence" value="ECO:0007669"/>
    <property type="project" value="UniProtKB-UniRule"/>
</dbReference>